<sequence>MAFGYAYPAYECFKIVEKNKSENEQLLFWCQYWILVATLTVCERVGDAFISWLPMYSEAKLAFFIYLWYSKTNGTAYVYNSFFRPILVKHETEIDHTLLELRVRAGQIAVLYWHKVASYGQTRFLEILQYVSSQPTSQPNPNQVFATTQVQPKQPLPDTSIISLSQQQHQPAKEVDHPPTPPRSHPAATQGRITIVSGQDAVEATMQQSTLSSEMEAREVGPVTSLENGNKKTPRRETFIQEAIRLTRRKLRKTRPAASH</sequence>
<evidence type="ECO:0000256" key="1">
    <source>
        <dbReference type="RuleBase" id="RU362006"/>
    </source>
</evidence>
<name>A0AAP0S503_LIQFO</name>
<dbReference type="AlphaFoldDB" id="A0AAP0S503"/>
<comment type="subcellular location">
    <subcellularLocation>
        <location evidence="1">Membrane</location>
        <topology evidence="1">Multi-pass membrane protein</topology>
    </subcellularLocation>
</comment>
<dbReference type="PANTHER" id="PTHR12300:SF117">
    <property type="entry name" value="LP05237P-RELATED"/>
    <property type="match status" value="1"/>
</dbReference>
<accession>A0AAP0S503</accession>
<reference evidence="3 4" key="1">
    <citation type="journal article" date="2024" name="Plant J.">
        <title>Genome sequences and population genomics reveal climatic adaptation and genomic divergence between two closely related sweetgum species.</title>
        <authorList>
            <person name="Xu W.Q."/>
            <person name="Ren C.Q."/>
            <person name="Zhang X.Y."/>
            <person name="Comes H.P."/>
            <person name="Liu X.H."/>
            <person name="Li Y.G."/>
            <person name="Kettle C.J."/>
            <person name="Jalonen R."/>
            <person name="Gaisberger H."/>
            <person name="Ma Y.Z."/>
            <person name="Qiu Y.X."/>
        </authorList>
    </citation>
    <scope>NUCLEOTIDE SEQUENCE [LARGE SCALE GENOMIC DNA]</scope>
    <source>
        <strain evidence="3">Hangzhou</strain>
    </source>
</reference>
<organism evidence="3 4">
    <name type="scientific">Liquidambar formosana</name>
    <name type="common">Formosan gum</name>
    <dbReference type="NCBI Taxonomy" id="63359"/>
    <lineage>
        <taxon>Eukaryota</taxon>
        <taxon>Viridiplantae</taxon>
        <taxon>Streptophyta</taxon>
        <taxon>Embryophyta</taxon>
        <taxon>Tracheophyta</taxon>
        <taxon>Spermatophyta</taxon>
        <taxon>Magnoliopsida</taxon>
        <taxon>eudicotyledons</taxon>
        <taxon>Gunneridae</taxon>
        <taxon>Pentapetalae</taxon>
        <taxon>Saxifragales</taxon>
        <taxon>Altingiaceae</taxon>
        <taxon>Liquidambar</taxon>
    </lineage>
</organism>
<evidence type="ECO:0000313" key="3">
    <source>
        <dbReference type="EMBL" id="KAK9287120.1"/>
    </source>
</evidence>
<dbReference type="EMBL" id="JBBPBK010000004">
    <property type="protein sequence ID" value="KAK9287120.1"/>
    <property type="molecule type" value="Genomic_DNA"/>
</dbReference>
<dbReference type="PANTHER" id="PTHR12300">
    <property type="entry name" value="HVA22-LIKE PROTEINS"/>
    <property type="match status" value="1"/>
</dbReference>
<gene>
    <name evidence="3" type="ORF">L1049_015531</name>
</gene>
<feature type="region of interest" description="Disordered" evidence="2">
    <location>
        <begin position="211"/>
        <end position="235"/>
    </location>
</feature>
<dbReference type="GO" id="GO:0016020">
    <property type="term" value="C:membrane"/>
    <property type="evidence" value="ECO:0007669"/>
    <property type="project" value="UniProtKB-SubCell"/>
</dbReference>
<comment type="caution">
    <text evidence="3">The sequence shown here is derived from an EMBL/GenBank/DDBJ whole genome shotgun (WGS) entry which is preliminary data.</text>
</comment>
<evidence type="ECO:0000313" key="4">
    <source>
        <dbReference type="Proteomes" id="UP001415857"/>
    </source>
</evidence>
<feature type="region of interest" description="Disordered" evidence="2">
    <location>
        <begin position="163"/>
        <end position="189"/>
    </location>
</feature>
<keyword evidence="4" id="KW-1185">Reference proteome</keyword>
<dbReference type="InterPro" id="IPR004345">
    <property type="entry name" value="TB2_DP1_HVA22"/>
</dbReference>
<comment type="similarity">
    <text evidence="1">Belongs to the DP1 family.</text>
</comment>
<protein>
    <recommendedName>
        <fullName evidence="1">HVA22-like protein</fullName>
    </recommendedName>
</protein>
<dbReference type="Proteomes" id="UP001415857">
    <property type="component" value="Unassembled WGS sequence"/>
</dbReference>
<proteinExistence type="inferred from homology"/>
<evidence type="ECO:0000256" key="2">
    <source>
        <dbReference type="SAM" id="MobiDB-lite"/>
    </source>
</evidence>
<dbReference type="Pfam" id="PF03134">
    <property type="entry name" value="TB2_DP1_HVA22"/>
    <property type="match status" value="1"/>
</dbReference>